<evidence type="ECO:0000256" key="10">
    <source>
        <dbReference type="SAM" id="Phobius"/>
    </source>
</evidence>
<dbReference type="Proteomes" id="UP000837857">
    <property type="component" value="Chromosome 9"/>
</dbReference>
<keyword evidence="5" id="KW-0552">Olfaction</keyword>
<name>A0ABN8J8N7_9NEOP</name>
<evidence type="ECO:0000256" key="5">
    <source>
        <dbReference type="ARBA" id="ARBA00022725"/>
    </source>
</evidence>
<keyword evidence="2" id="KW-1003">Cell membrane</keyword>
<keyword evidence="12" id="KW-1185">Reference proteome</keyword>
<dbReference type="EMBL" id="OW152821">
    <property type="protein sequence ID" value="CAH2076269.1"/>
    <property type="molecule type" value="Genomic_DNA"/>
</dbReference>
<dbReference type="InterPro" id="IPR004117">
    <property type="entry name" value="7tm6_olfct_rcpt"/>
</dbReference>
<dbReference type="Pfam" id="PF02949">
    <property type="entry name" value="7tm_6"/>
    <property type="match status" value="1"/>
</dbReference>
<keyword evidence="8" id="KW-0675">Receptor</keyword>
<dbReference type="PANTHER" id="PTHR21137">
    <property type="entry name" value="ODORANT RECEPTOR"/>
    <property type="match status" value="1"/>
</dbReference>
<feature type="transmembrane region" description="Helical" evidence="10">
    <location>
        <begin position="54"/>
        <end position="73"/>
    </location>
</feature>
<accession>A0ABN8J8N7</accession>
<keyword evidence="9" id="KW-0807">Transducer</keyword>
<dbReference type="PANTHER" id="PTHR21137:SF35">
    <property type="entry name" value="ODORANT RECEPTOR 19A-RELATED"/>
    <property type="match status" value="1"/>
</dbReference>
<keyword evidence="6 10" id="KW-1133">Transmembrane helix</keyword>
<feature type="transmembrane region" description="Helical" evidence="10">
    <location>
        <begin position="183"/>
        <end position="207"/>
    </location>
</feature>
<comment type="subcellular location">
    <subcellularLocation>
        <location evidence="1">Cell membrane</location>
        <topology evidence="1">Multi-pass membrane protein</topology>
    </subcellularLocation>
</comment>
<evidence type="ECO:0000313" key="12">
    <source>
        <dbReference type="Proteomes" id="UP000837857"/>
    </source>
</evidence>
<keyword evidence="7 10" id="KW-0472">Membrane</keyword>
<evidence type="ECO:0000256" key="1">
    <source>
        <dbReference type="ARBA" id="ARBA00004651"/>
    </source>
</evidence>
<keyword evidence="3" id="KW-0716">Sensory transduction</keyword>
<reference evidence="11" key="1">
    <citation type="submission" date="2022-03" db="EMBL/GenBank/DDBJ databases">
        <authorList>
            <person name="Martin H S."/>
        </authorList>
    </citation>
    <scope>NUCLEOTIDE SEQUENCE</scope>
</reference>
<evidence type="ECO:0000313" key="11">
    <source>
        <dbReference type="EMBL" id="CAH2076269.1"/>
    </source>
</evidence>
<evidence type="ECO:0000256" key="2">
    <source>
        <dbReference type="ARBA" id="ARBA00022475"/>
    </source>
</evidence>
<feature type="transmembrane region" description="Helical" evidence="10">
    <location>
        <begin position="139"/>
        <end position="160"/>
    </location>
</feature>
<evidence type="ECO:0000256" key="3">
    <source>
        <dbReference type="ARBA" id="ARBA00022606"/>
    </source>
</evidence>
<sequence length="293" mass="33025">MMILIWHSLRNAGLIMDLKKGGVHWAADVATLVLLTTTTMQVIALALAKDDPERLFECCSVLSFCGMGVIKLYSLRRDGEQWRVLLNATAKLEVEELSEEQNSPIVEYESDDEDDFSVVTYIERYTRSFKSTHALLRRIYSFTAIVFMMSPFIEYCLWQYKGQEVAGYPHILPLWAPLDEISVFGYIFTVSLETISATYCVCVHVAFDLSTVGLMMFVHGQFSLLHARSERIGGSGESCVLSKARELRARLRIRNCHRVHVALTEVQLAWAEDLKALNGGVSVRASGKSCYCS</sequence>
<protein>
    <submittedName>
        <fullName evidence="11">Uncharacterized protein</fullName>
    </submittedName>
</protein>
<proteinExistence type="predicted"/>
<evidence type="ECO:0000256" key="7">
    <source>
        <dbReference type="ARBA" id="ARBA00023136"/>
    </source>
</evidence>
<keyword evidence="4 10" id="KW-0812">Transmembrane</keyword>
<feature type="non-terminal residue" evidence="11">
    <location>
        <position position="293"/>
    </location>
</feature>
<evidence type="ECO:0000256" key="9">
    <source>
        <dbReference type="ARBA" id="ARBA00023224"/>
    </source>
</evidence>
<evidence type="ECO:0000256" key="6">
    <source>
        <dbReference type="ARBA" id="ARBA00022989"/>
    </source>
</evidence>
<gene>
    <name evidence="11" type="ORF">IPOD504_LOCUS17208</name>
</gene>
<evidence type="ECO:0000256" key="4">
    <source>
        <dbReference type="ARBA" id="ARBA00022692"/>
    </source>
</evidence>
<organism evidence="11 12">
    <name type="scientific">Iphiclides podalirius</name>
    <name type="common">scarce swallowtail</name>
    <dbReference type="NCBI Taxonomy" id="110791"/>
    <lineage>
        <taxon>Eukaryota</taxon>
        <taxon>Metazoa</taxon>
        <taxon>Ecdysozoa</taxon>
        <taxon>Arthropoda</taxon>
        <taxon>Hexapoda</taxon>
        <taxon>Insecta</taxon>
        <taxon>Pterygota</taxon>
        <taxon>Neoptera</taxon>
        <taxon>Endopterygota</taxon>
        <taxon>Lepidoptera</taxon>
        <taxon>Glossata</taxon>
        <taxon>Ditrysia</taxon>
        <taxon>Papilionoidea</taxon>
        <taxon>Papilionidae</taxon>
        <taxon>Papilioninae</taxon>
        <taxon>Iphiclides</taxon>
    </lineage>
</organism>
<feature type="transmembrane region" description="Helical" evidence="10">
    <location>
        <begin position="25"/>
        <end position="48"/>
    </location>
</feature>
<evidence type="ECO:0000256" key="8">
    <source>
        <dbReference type="ARBA" id="ARBA00023170"/>
    </source>
</evidence>